<name>A0AAW0WU42_CHEQU</name>
<sequence>MGPAIIRGASFSPSLAFFFSFHLSGSYWALIRMELQLVDQLREKLEKAKLSREELQRIFPPSLFKRHRHEAAPYVPYSFQKIKLEAEARLNQPGVPVKPKIPHNQVQRYLKEFADAKEAGRFAHLPPDQLERLEEEVKTAAADSDKSKDLEEFLRAVREDQGADPPLPLMLRLSHDQR</sequence>
<organism evidence="3 4">
    <name type="scientific">Cherax quadricarinatus</name>
    <name type="common">Australian red claw crayfish</name>
    <dbReference type="NCBI Taxonomy" id="27406"/>
    <lineage>
        <taxon>Eukaryota</taxon>
        <taxon>Metazoa</taxon>
        <taxon>Ecdysozoa</taxon>
        <taxon>Arthropoda</taxon>
        <taxon>Crustacea</taxon>
        <taxon>Multicrustacea</taxon>
        <taxon>Malacostraca</taxon>
        <taxon>Eumalacostraca</taxon>
        <taxon>Eucarida</taxon>
        <taxon>Decapoda</taxon>
        <taxon>Pleocyemata</taxon>
        <taxon>Astacidea</taxon>
        <taxon>Parastacoidea</taxon>
        <taxon>Parastacidae</taxon>
        <taxon>Cherax</taxon>
    </lineage>
</organism>
<keyword evidence="4" id="KW-1185">Reference proteome</keyword>
<accession>A0AAW0WU42</accession>
<dbReference type="Proteomes" id="UP001445076">
    <property type="component" value="Unassembled WGS sequence"/>
</dbReference>
<reference evidence="3 4" key="1">
    <citation type="journal article" date="2024" name="BMC Genomics">
        <title>Genome assembly of redclaw crayfish (Cherax quadricarinatus) provides insights into its immune adaptation and hypoxia tolerance.</title>
        <authorList>
            <person name="Liu Z."/>
            <person name="Zheng J."/>
            <person name="Li H."/>
            <person name="Fang K."/>
            <person name="Wang S."/>
            <person name="He J."/>
            <person name="Zhou D."/>
            <person name="Weng S."/>
            <person name="Chi M."/>
            <person name="Gu Z."/>
            <person name="He J."/>
            <person name="Li F."/>
            <person name="Wang M."/>
        </authorList>
    </citation>
    <scope>NUCLEOTIDE SEQUENCE [LARGE SCALE GENOMIC DNA]</scope>
    <source>
        <strain evidence="3">ZL_2023a</strain>
    </source>
</reference>
<evidence type="ECO:0000256" key="1">
    <source>
        <dbReference type="SAM" id="Coils"/>
    </source>
</evidence>
<gene>
    <name evidence="3" type="ORF">OTU49_007904</name>
</gene>
<dbReference type="AlphaFoldDB" id="A0AAW0WU42"/>
<evidence type="ECO:0000313" key="4">
    <source>
        <dbReference type="Proteomes" id="UP001445076"/>
    </source>
</evidence>
<protein>
    <submittedName>
        <fullName evidence="3">Uncharacterized protein</fullName>
    </submittedName>
</protein>
<proteinExistence type="predicted"/>
<keyword evidence="1" id="KW-0175">Coiled coil</keyword>
<evidence type="ECO:0000256" key="2">
    <source>
        <dbReference type="SAM" id="MobiDB-lite"/>
    </source>
</evidence>
<evidence type="ECO:0000313" key="3">
    <source>
        <dbReference type="EMBL" id="KAK8730752.1"/>
    </source>
</evidence>
<feature type="region of interest" description="Disordered" evidence="2">
    <location>
        <begin position="158"/>
        <end position="178"/>
    </location>
</feature>
<feature type="coiled-coil region" evidence="1">
    <location>
        <begin position="31"/>
        <end position="58"/>
    </location>
</feature>
<comment type="caution">
    <text evidence="3">The sequence shown here is derived from an EMBL/GenBank/DDBJ whole genome shotgun (WGS) entry which is preliminary data.</text>
</comment>
<dbReference type="EMBL" id="JARKIK010000063">
    <property type="protein sequence ID" value="KAK8730752.1"/>
    <property type="molecule type" value="Genomic_DNA"/>
</dbReference>